<dbReference type="InterPro" id="IPR004097">
    <property type="entry name" value="DHHA2"/>
</dbReference>
<accession>A0A316V1F8</accession>
<evidence type="ECO:0000256" key="3">
    <source>
        <dbReference type="ARBA" id="ARBA00022801"/>
    </source>
</evidence>
<reference evidence="8 9" key="1">
    <citation type="journal article" date="2018" name="Mol. Biol. Evol.">
        <title>Broad Genomic Sampling Reveals a Smut Pathogenic Ancestry of the Fungal Clade Ustilaginomycotina.</title>
        <authorList>
            <person name="Kijpornyongpan T."/>
            <person name="Mondo S.J."/>
            <person name="Barry K."/>
            <person name="Sandor L."/>
            <person name="Lee J."/>
            <person name="Lipzen A."/>
            <person name="Pangilinan J."/>
            <person name="LaButti K."/>
            <person name="Hainaut M."/>
            <person name="Henrissat B."/>
            <person name="Grigoriev I.V."/>
            <person name="Spatafora J.W."/>
            <person name="Aime M.C."/>
        </authorList>
    </citation>
    <scope>NUCLEOTIDE SEQUENCE [LARGE SCALE GENOMIC DNA]</scope>
    <source>
        <strain evidence="8 9">MCA 5214</strain>
    </source>
</reference>
<feature type="domain" description="DDH" evidence="6">
    <location>
        <begin position="44"/>
        <end position="239"/>
    </location>
</feature>
<evidence type="ECO:0000259" key="6">
    <source>
        <dbReference type="Pfam" id="PF01368"/>
    </source>
</evidence>
<dbReference type="GO" id="GO:0046872">
    <property type="term" value="F:metal ion binding"/>
    <property type="evidence" value="ECO:0007669"/>
    <property type="project" value="UniProtKB-KW"/>
</dbReference>
<dbReference type="GO" id="GO:0004309">
    <property type="term" value="F:exopolyphosphatase activity"/>
    <property type="evidence" value="ECO:0007669"/>
    <property type="project" value="TreeGrafter"/>
</dbReference>
<feature type="region of interest" description="Disordered" evidence="5">
    <location>
        <begin position="476"/>
        <end position="497"/>
    </location>
</feature>
<dbReference type="OrthoDB" id="374045at2759"/>
<evidence type="ECO:0000259" key="7">
    <source>
        <dbReference type="Pfam" id="PF02833"/>
    </source>
</evidence>
<dbReference type="STRING" id="1569628.A0A316V1F8"/>
<dbReference type="Pfam" id="PF02833">
    <property type="entry name" value="DHHA2"/>
    <property type="match status" value="1"/>
</dbReference>
<proteinExistence type="predicted"/>
<evidence type="ECO:0000256" key="1">
    <source>
        <dbReference type="ARBA" id="ARBA00001936"/>
    </source>
</evidence>
<gene>
    <name evidence="8" type="ORF">BDZ90DRAFT_257462</name>
</gene>
<dbReference type="PANTHER" id="PTHR12112:SF39">
    <property type="entry name" value="EG:152A3.5 PROTEIN (FBGN0003116_PN PROTEIN)"/>
    <property type="match status" value="1"/>
</dbReference>
<dbReference type="GO" id="GO:0005737">
    <property type="term" value="C:cytoplasm"/>
    <property type="evidence" value="ECO:0007669"/>
    <property type="project" value="InterPro"/>
</dbReference>
<keyword evidence="3" id="KW-0378">Hydrolase</keyword>
<keyword evidence="4" id="KW-0464">Manganese</keyword>
<dbReference type="Gene3D" id="3.90.1640.10">
    <property type="entry name" value="inorganic pyrophosphatase (n-terminal core)"/>
    <property type="match status" value="1"/>
</dbReference>
<dbReference type="InterPro" id="IPR038763">
    <property type="entry name" value="DHH_sf"/>
</dbReference>
<dbReference type="InterPro" id="IPR001667">
    <property type="entry name" value="DDH_dom"/>
</dbReference>
<sequence>MSSQASSSSSSSARGDLRAFLRNARQSALTHLKDGPSSSSNPLVLIMGNGAGDADSLTSAISLSYLLSTYPHLSLPLSSPLPEKAIYAPLIQTNRSDAHLRPENVAILAATGIDQQDILYLSDLVDAPPKGLDLSLAKSPNFSPEHNTFLGLVDHPQLELPWTSGSSSQASRRVLLLVDHHADASQHQDASLRVFRQPEGSSDPNPTGSAQSIIIELFAKEIKADPAALPQGLADLAIATVLIDTDNMRPPPKGRASETDFAAVEALLPFSSLQSREKAKELQGKLLQSSPQEVKELLASDEFETSAFNEGKQELSDKTAAMASVLSASKAAIRHLSSLDLLKRDYKSSSLSADDLRGASKGLKAGFSSVNLGLPTWLHRAEGMGTSSEQESAQAWAGFWSSLREWMEDQALDVAVVGTSFRDEESDKHKRELVFAMRSSSETSAQEVGSLFDAVRSDLEDPTHNQLELQTPWKGARLSSTGKKERVSGIDGTSGKLEATNGSNDIVRAQVWKQGNARANRKVYLPTIMAALKKAASKGSS</sequence>
<dbReference type="EMBL" id="KZ819662">
    <property type="protein sequence ID" value="PWN30381.1"/>
    <property type="molecule type" value="Genomic_DNA"/>
</dbReference>
<protein>
    <submittedName>
        <fullName evidence="8">Uncharacterized protein</fullName>
    </submittedName>
</protein>
<comment type="cofactor">
    <cofactor evidence="1">
        <name>Mn(2+)</name>
        <dbReference type="ChEBI" id="CHEBI:29035"/>
    </cofactor>
</comment>
<dbReference type="RefSeq" id="XP_025364993.1">
    <property type="nucleotide sequence ID" value="XM_025507959.1"/>
</dbReference>
<evidence type="ECO:0000256" key="2">
    <source>
        <dbReference type="ARBA" id="ARBA00022723"/>
    </source>
</evidence>
<evidence type="ECO:0000313" key="8">
    <source>
        <dbReference type="EMBL" id="PWN30381.1"/>
    </source>
</evidence>
<dbReference type="PANTHER" id="PTHR12112">
    <property type="entry name" value="BNIP - RELATED"/>
    <property type="match status" value="1"/>
</dbReference>
<evidence type="ECO:0000256" key="5">
    <source>
        <dbReference type="SAM" id="MobiDB-lite"/>
    </source>
</evidence>
<dbReference type="InterPro" id="IPR038222">
    <property type="entry name" value="DHHA2_dom_sf"/>
</dbReference>
<keyword evidence="9" id="KW-1185">Reference proteome</keyword>
<organism evidence="8 9">
    <name type="scientific">Jaminaea rosea</name>
    <dbReference type="NCBI Taxonomy" id="1569628"/>
    <lineage>
        <taxon>Eukaryota</taxon>
        <taxon>Fungi</taxon>
        <taxon>Dikarya</taxon>
        <taxon>Basidiomycota</taxon>
        <taxon>Ustilaginomycotina</taxon>
        <taxon>Exobasidiomycetes</taxon>
        <taxon>Microstromatales</taxon>
        <taxon>Microstromatales incertae sedis</taxon>
        <taxon>Jaminaea</taxon>
    </lineage>
</organism>
<dbReference type="Pfam" id="PF01368">
    <property type="entry name" value="DHH"/>
    <property type="match status" value="1"/>
</dbReference>
<keyword evidence="2" id="KW-0479">Metal-binding</keyword>
<dbReference type="Gene3D" id="3.10.310.20">
    <property type="entry name" value="DHHA2 domain"/>
    <property type="match status" value="1"/>
</dbReference>
<dbReference type="AlphaFoldDB" id="A0A316V1F8"/>
<evidence type="ECO:0000256" key="4">
    <source>
        <dbReference type="ARBA" id="ARBA00023211"/>
    </source>
</evidence>
<feature type="domain" description="DHHA2" evidence="7">
    <location>
        <begin position="326"/>
        <end position="531"/>
    </location>
</feature>
<evidence type="ECO:0000313" key="9">
    <source>
        <dbReference type="Proteomes" id="UP000245884"/>
    </source>
</evidence>
<dbReference type="GeneID" id="37029782"/>
<dbReference type="SUPFAM" id="SSF64182">
    <property type="entry name" value="DHH phosphoesterases"/>
    <property type="match status" value="1"/>
</dbReference>
<dbReference type="Proteomes" id="UP000245884">
    <property type="component" value="Unassembled WGS sequence"/>
</dbReference>
<name>A0A316V1F8_9BASI</name>